<evidence type="ECO:0000313" key="4">
    <source>
        <dbReference type="Proteomes" id="UP000054023"/>
    </source>
</evidence>
<dbReference type="AlphaFoldDB" id="A0A0W8IFD0"/>
<reference evidence="4" key="1">
    <citation type="submission" date="2015-12" db="EMBL/GenBank/DDBJ databases">
        <authorList>
            <person name="Nair G.R."/>
            <person name="Kaur G."/>
            <person name="Mayilraj S."/>
        </authorList>
    </citation>
    <scope>NUCLEOTIDE SEQUENCE [LARGE SCALE GENOMIC DNA]</scope>
    <source>
        <strain evidence="4">CD08_7</strain>
    </source>
</reference>
<evidence type="ECO:0000256" key="1">
    <source>
        <dbReference type="SAM" id="MobiDB-lite"/>
    </source>
</evidence>
<name>A0A0W8IFD0_9MICC</name>
<dbReference type="Pfam" id="PF13454">
    <property type="entry name" value="NAD_binding_9"/>
    <property type="match status" value="1"/>
</dbReference>
<evidence type="ECO:0000313" key="3">
    <source>
        <dbReference type="EMBL" id="KUG58653.1"/>
    </source>
</evidence>
<dbReference type="STRING" id="317018.AVL63_00845"/>
<organism evidence="3 4">
    <name type="scientific">Nesterenkonia jeotgali</name>
    <dbReference type="NCBI Taxonomy" id="317018"/>
    <lineage>
        <taxon>Bacteria</taxon>
        <taxon>Bacillati</taxon>
        <taxon>Actinomycetota</taxon>
        <taxon>Actinomycetes</taxon>
        <taxon>Micrococcales</taxon>
        <taxon>Micrococcaceae</taxon>
        <taxon>Nesterenkonia</taxon>
    </lineage>
</organism>
<feature type="domain" description="FAD-dependent urate hydroxylase HpyO/Asp monooxygenase CreE-like FAD/NAD(P)-binding" evidence="2">
    <location>
        <begin position="11"/>
        <end position="221"/>
    </location>
</feature>
<feature type="region of interest" description="Disordered" evidence="1">
    <location>
        <begin position="181"/>
        <end position="207"/>
    </location>
</feature>
<dbReference type="PANTHER" id="PTHR40254">
    <property type="entry name" value="BLR0577 PROTEIN"/>
    <property type="match status" value="1"/>
</dbReference>
<dbReference type="OrthoDB" id="3653265at2"/>
<feature type="compositionally biased region" description="Basic and acidic residues" evidence="1">
    <location>
        <begin position="193"/>
        <end position="207"/>
    </location>
</feature>
<dbReference type="InterPro" id="IPR036188">
    <property type="entry name" value="FAD/NAD-bd_sf"/>
</dbReference>
<dbReference type="Proteomes" id="UP000054023">
    <property type="component" value="Unassembled WGS sequence"/>
</dbReference>
<dbReference type="PANTHER" id="PTHR40254:SF1">
    <property type="entry name" value="BLR0577 PROTEIN"/>
    <property type="match status" value="1"/>
</dbReference>
<evidence type="ECO:0000259" key="2">
    <source>
        <dbReference type="Pfam" id="PF13454"/>
    </source>
</evidence>
<accession>A0A0W8IFD0</accession>
<dbReference type="InterPro" id="IPR052189">
    <property type="entry name" value="L-asp_N-monooxygenase_NS-form"/>
</dbReference>
<proteinExistence type="predicted"/>
<comment type="caution">
    <text evidence="3">The sequence shown here is derived from an EMBL/GenBank/DDBJ whole genome shotgun (WGS) entry which is preliminary data.</text>
</comment>
<dbReference type="RefSeq" id="WP_058888333.1">
    <property type="nucleotide sequence ID" value="NZ_LQBM01000003.1"/>
</dbReference>
<dbReference type="EMBL" id="LQBM01000003">
    <property type="protein sequence ID" value="KUG58653.1"/>
    <property type="molecule type" value="Genomic_DNA"/>
</dbReference>
<dbReference type="InterPro" id="IPR038732">
    <property type="entry name" value="HpyO/CreE_NAD-binding"/>
</dbReference>
<sequence>MPQQTQERTVAVIGAGPRGTSFLERLLAAVEHGVDGHRAPRLRILVIDPAPHGPGRVWNPQQSPLYLMNTPASFPTAAPAGATREQLPASSVSRSFAEWRHEHEAEETATSVRADSFEPPVVLGIDHGGTDTDYPTRAAYGQYLSWLHTEVSAALARQPGILVAHLRAEVTELRRAESGYELTLGKDQYPGSHDNHHDDDGAGPAPKDRLRADQVVLALGHIPAGLNESGEHFTEVAGQLGLRYQPPAIPTEVDYYSLPAGENVLVRGMGLNFFDLMIQASVGRGGVFHEHPDRPAGQRLEYLATGDEPHLVAGSRRGTPYRAKSTALTEAPGFAPVGIRLHHLTPAAVADAERRHDVLDFSAHLWPLIQRDVLRTYYRTLVELEPELFHAGFSAALDDLLADTHLGEAVLQTRGQRLLRELAPDVLWFDIRSLGRPFGGLTFESAQQYQQHMSTYLEDDAATSAAGVHSPVKMAIGALHLARMEVKALISQGRVSQSSQISEIEGWFESLVEGLASGPPLQRIEELAALTRAGIVEFLGPEPIFDVDREAGCYTAESPAVAAPAYQARWLLEAMMPANRVQLSRSPLVAGLLRSGLARPRELVDASGAPRAGKGFDVTTLPHRLIPVDRAEPEEIYVLGLQLSSVQWGTAIAAEAGGNLAASARSLADADAAARAVLAGPEESTSPGARASGRERITGSPARG</sequence>
<feature type="region of interest" description="Disordered" evidence="1">
    <location>
        <begin position="678"/>
        <end position="704"/>
    </location>
</feature>
<gene>
    <name evidence="3" type="ORF">AVL63_00845</name>
</gene>
<dbReference type="SUPFAM" id="SSF51905">
    <property type="entry name" value="FAD/NAD(P)-binding domain"/>
    <property type="match status" value="1"/>
</dbReference>
<keyword evidence="4" id="KW-1185">Reference proteome</keyword>
<protein>
    <recommendedName>
        <fullName evidence="2">FAD-dependent urate hydroxylase HpyO/Asp monooxygenase CreE-like FAD/NAD(P)-binding domain-containing protein</fullName>
    </recommendedName>
</protein>